<dbReference type="PROSITE" id="PS50297">
    <property type="entry name" value="ANK_REP_REGION"/>
    <property type="match status" value="4"/>
</dbReference>
<evidence type="ECO:0000256" key="3">
    <source>
        <dbReference type="PROSITE-ProRule" id="PRU00023"/>
    </source>
</evidence>
<gene>
    <name evidence="4" type="ORF">HERI1096_LOCUS38572</name>
</gene>
<feature type="repeat" description="ANK" evidence="3">
    <location>
        <begin position="148"/>
        <end position="180"/>
    </location>
</feature>
<feature type="repeat" description="ANK" evidence="3">
    <location>
        <begin position="82"/>
        <end position="114"/>
    </location>
</feature>
<evidence type="ECO:0000313" key="4">
    <source>
        <dbReference type="EMBL" id="CAE0150714.1"/>
    </source>
</evidence>
<dbReference type="InterPro" id="IPR002110">
    <property type="entry name" value="Ankyrin_rpt"/>
</dbReference>
<dbReference type="GO" id="GO:0000976">
    <property type="term" value="F:transcription cis-regulatory region binding"/>
    <property type="evidence" value="ECO:0007669"/>
    <property type="project" value="TreeGrafter"/>
</dbReference>
<organism evidence="4">
    <name type="scientific">Haptolina ericina</name>
    <dbReference type="NCBI Taxonomy" id="156174"/>
    <lineage>
        <taxon>Eukaryota</taxon>
        <taxon>Haptista</taxon>
        <taxon>Haptophyta</taxon>
        <taxon>Prymnesiophyceae</taxon>
        <taxon>Prymnesiales</taxon>
        <taxon>Prymnesiaceae</taxon>
        <taxon>Haptolina</taxon>
    </lineage>
</organism>
<proteinExistence type="predicted"/>
<dbReference type="SMART" id="SM00248">
    <property type="entry name" value="ANK"/>
    <property type="match status" value="4"/>
</dbReference>
<dbReference type="PROSITE" id="PS50088">
    <property type="entry name" value="ANK_REPEAT"/>
    <property type="match status" value="4"/>
</dbReference>
<name>A0A7S3FIZ5_9EUKA</name>
<dbReference type="PANTHER" id="PTHR24193:SF121">
    <property type="entry name" value="ADA2A-CONTAINING COMPLEX COMPONENT 3, ISOFORM D"/>
    <property type="match status" value="1"/>
</dbReference>
<sequence length="390" mass="42563">MAIRDSEGATAAVASDYPALIQAAKEGDDAKVAQCLADGDHPERVRLPSGSTALHLAAQQSHCSVARLLLNAKAHPDSRRQDQATPLHRAAQQGQGSMVTLLLDAKACVDVKDDDMWTPLHWAAEQGHSLVATLLLNAGASPNAQKQDGGTPLHTAAREGYSSLVTTLLRAGADKGARDSNAYSPLDFAKQCRHAIVVRLLGDEKYADEQGEVEKAAFEEAHVCVHVFSTRFRMPDDHNIHTSCDPARLTMLIKTCLEAQEDVKAFDPNSDNAFIMHGKAEAANSIWLFNWRHMLQRAHDTGGRVVQVLVAPGPSDMQKAEEDMAADKGVPVIKFDATDLRGQLFDQDGFQYRDHVGKLQEIIHRLIVALAEHPEEMAPKVVKSFRVRTA</sequence>
<accession>A0A7S3FIZ5</accession>
<feature type="repeat" description="ANK" evidence="3">
    <location>
        <begin position="49"/>
        <end position="81"/>
    </location>
</feature>
<reference evidence="4" key="1">
    <citation type="submission" date="2021-01" db="EMBL/GenBank/DDBJ databases">
        <authorList>
            <person name="Corre E."/>
            <person name="Pelletier E."/>
            <person name="Niang G."/>
            <person name="Scheremetjew M."/>
            <person name="Finn R."/>
            <person name="Kale V."/>
            <person name="Holt S."/>
            <person name="Cochrane G."/>
            <person name="Meng A."/>
            <person name="Brown T."/>
            <person name="Cohen L."/>
        </authorList>
    </citation>
    <scope>NUCLEOTIDE SEQUENCE</scope>
    <source>
        <strain evidence="4">CCMP281</strain>
    </source>
</reference>
<feature type="repeat" description="ANK" evidence="3">
    <location>
        <begin position="115"/>
        <end position="147"/>
    </location>
</feature>
<evidence type="ECO:0000256" key="2">
    <source>
        <dbReference type="ARBA" id="ARBA00023043"/>
    </source>
</evidence>
<dbReference type="EMBL" id="HBHX01069843">
    <property type="protein sequence ID" value="CAE0150714.1"/>
    <property type="molecule type" value="Transcribed_RNA"/>
</dbReference>
<keyword evidence="2 3" id="KW-0040">ANK repeat</keyword>
<dbReference type="PANTHER" id="PTHR24193">
    <property type="entry name" value="ANKYRIN REPEAT PROTEIN"/>
    <property type="match status" value="1"/>
</dbReference>
<dbReference type="Gene3D" id="1.25.40.20">
    <property type="entry name" value="Ankyrin repeat-containing domain"/>
    <property type="match status" value="2"/>
</dbReference>
<evidence type="ECO:0000256" key="1">
    <source>
        <dbReference type="ARBA" id="ARBA00022737"/>
    </source>
</evidence>
<dbReference type="AlphaFoldDB" id="A0A7S3FIZ5"/>
<dbReference type="SUPFAM" id="SSF48403">
    <property type="entry name" value="Ankyrin repeat"/>
    <property type="match status" value="1"/>
</dbReference>
<dbReference type="InterPro" id="IPR050663">
    <property type="entry name" value="Ankyrin-SOCS_Box"/>
</dbReference>
<protein>
    <submittedName>
        <fullName evidence="4">Uncharacterized protein</fullName>
    </submittedName>
</protein>
<keyword evidence="1" id="KW-0677">Repeat</keyword>
<dbReference type="Pfam" id="PF12796">
    <property type="entry name" value="Ank_2"/>
    <property type="match status" value="1"/>
</dbReference>
<dbReference type="InterPro" id="IPR036770">
    <property type="entry name" value="Ankyrin_rpt-contain_sf"/>
</dbReference>
<dbReference type="Pfam" id="PF00023">
    <property type="entry name" value="Ank"/>
    <property type="match status" value="1"/>
</dbReference>
<dbReference type="PRINTS" id="PR01415">
    <property type="entry name" value="ANKYRIN"/>
</dbReference>
<dbReference type="GO" id="GO:0045944">
    <property type="term" value="P:positive regulation of transcription by RNA polymerase II"/>
    <property type="evidence" value="ECO:0007669"/>
    <property type="project" value="TreeGrafter"/>
</dbReference>
<dbReference type="GO" id="GO:0005634">
    <property type="term" value="C:nucleus"/>
    <property type="evidence" value="ECO:0007669"/>
    <property type="project" value="TreeGrafter"/>
</dbReference>